<comment type="similarity">
    <text evidence="2">Belongs to the TAF7 family.</text>
</comment>
<keyword evidence="5" id="KW-0539">Nucleus</keyword>
<dbReference type="OrthoDB" id="153872at2759"/>
<keyword evidence="4" id="KW-0804">Transcription</keyword>
<feature type="region of interest" description="Disordered" evidence="7">
    <location>
        <begin position="367"/>
        <end position="426"/>
    </location>
</feature>
<comment type="subcellular location">
    <subcellularLocation>
        <location evidence="1">Nucleus</location>
    </subcellularLocation>
</comment>
<evidence type="ECO:0000256" key="6">
    <source>
        <dbReference type="SAM" id="Coils"/>
    </source>
</evidence>
<dbReference type="InterPro" id="IPR037817">
    <property type="entry name" value="TAF7"/>
</dbReference>
<feature type="domain" description="TAFII55 protein conserved region" evidence="8">
    <location>
        <begin position="135"/>
        <end position="286"/>
    </location>
</feature>
<evidence type="ECO:0000256" key="5">
    <source>
        <dbReference type="ARBA" id="ARBA00023242"/>
    </source>
</evidence>
<feature type="coiled-coil region" evidence="6">
    <location>
        <begin position="260"/>
        <end position="287"/>
    </location>
</feature>
<reference evidence="9 10" key="1">
    <citation type="submission" date="2017-04" db="EMBL/GenBank/DDBJ databases">
        <title>Draft genome sequence of Tuber borchii Vittad., a whitish edible truffle.</title>
        <authorList>
            <consortium name="DOE Joint Genome Institute"/>
            <person name="Murat C."/>
            <person name="Kuo A."/>
            <person name="Barry K.W."/>
            <person name="Clum A."/>
            <person name="Dockter R.B."/>
            <person name="Fauchery L."/>
            <person name="Iotti M."/>
            <person name="Kohler A."/>
            <person name="Labutti K."/>
            <person name="Lindquist E.A."/>
            <person name="Lipzen A."/>
            <person name="Ohm R.A."/>
            <person name="Wang M."/>
            <person name="Grigoriev I.V."/>
            <person name="Zambonelli A."/>
            <person name="Martin F.M."/>
        </authorList>
    </citation>
    <scope>NUCLEOTIDE SEQUENCE [LARGE SCALE GENOMIC DNA]</scope>
    <source>
        <strain evidence="9 10">Tbo3840</strain>
    </source>
</reference>
<dbReference type="PANTHER" id="PTHR12228:SF0">
    <property type="entry name" value="TATA-BOX BINDING PROTEIN ASSOCIATED FACTOR 7"/>
    <property type="match status" value="1"/>
</dbReference>
<dbReference type="Pfam" id="PF04658">
    <property type="entry name" value="TAFII55_N"/>
    <property type="match status" value="1"/>
</dbReference>
<feature type="region of interest" description="Disordered" evidence="7">
    <location>
        <begin position="332"/>
        <end position="355"/>
    </location>
</feature>
<gene>
    <name evidence="9" type="ORF">B9Z19DRAFT_1101334</name>
</gene>
<comment type="caution">
    <text evidence="9">The sequence shown here is derived from an EMBL/GenBank/DDBJ whole genome shotgun (WGS) entry which is preliminary data.</text>
</comment>
<sequence length="483" mass="53383">MTILPITTNSIVKIPRLPPQSTLFAFNTQIHNLKYAAAAAADKKSNKVSSPKVATPKIKLKTKPTGGPTLKLRTPSISQPSPGAAPSVLDYPAPIKTPVVKFKTKATHNTHKPRRREPGNGYDSEASDREEDPAIEEQFILRMQPGEDCEYLREVIEKKELNVTTDVWMKFKDSRRAVVSVRGNLYSALLVDLPCIIESNKTLDKKAVFKSADISQMLVVADRIDREEEVLTIPARPQDLTYPHGLTPPMHYVRKRRFRKRISNRTIEAVEAEVERLLAEDAKAESSKFSLVDAAELEREELSIMSDVDPNEGSYGLLGDQEYDYDQDAEGEIDEDYPGAAGVGGAGDDVDVDGDTLANDLESALMDEGPEADDNNTGGNALHLSGQNGTVAATPVEEESEDDDDDDEEEETGELDEDATEAAQERERLKEEIHDLQTAIRAKQRELSKITNNLLRGRVELVISSLQGELEMKMSQAMGAQQQ</sequence>
<evidence type="ECO:0000256" key="4">
    <source>
        <dbReference type="ARBA" id="ARBA00023163"/>
    </source>
</evidence>
<proteinExistence type="inferred from homology"/>
<feature type="compositionally biased region" description="Polar residues" evidence="7">
    <location>
        <begin position="375"/>
        <end position="391"/>
    </location>
</feature>
<protein>
    <submittedName>
        <fullName evidence="9">TAFII55 protein conserved region-domain-containing protein</fullName>
    </submittedName>
</protein>
<evidence type="ECO:0000256" key="1">
    <source>
        <dbReference type="ARBA" id="ARBA00004123"/>
    </source>
</evidence>
<name>A0A2T6ZSN1_TUBBO</name>
<dbReference type="GO" id="GO:0016251">
    <property type="term" value="F:RNA polymerase II general transcription initiation factor activity"/>
    <property type="evidence" value="ECO:0007669"/>
    <property type="project" value="TreeGrafter"/>
</dbReference>
<feature type="compositionally biased region" description="Acidic residues" evidence="7">
    <location>
        <begin position="396"/>
        <end position="420"/>
    </location>
</feature>
<dbReference type="GO" id="GO:0005669">
    <property type="term" value="C:transcription factor TFIID complex"/>
    <property type="evidence" value="ECO:0007669"/>
    <property type="project" value="InterPro"/>
</dbReference>
<dbReference type="AlphaFoldDB" id="A0A2T6ZSN1"/>
<evidence type="ECO:0000313" key="10">
    <source>
        <dbReference type="Proteomes" id="UP000244722"/>
    </source>
</evidence>
<keyword evidence="6" id="KW-0175">Coiled coil</keyword>
<dbReference type="EMBL" id="NESQ01000118">
    <property type="protein sequence ID" value="PUU78477.1"/>
    <property type="molecule type" value="Genomic_DNA"/>
</dbReference>
<dbReference type="InterPro" id="IPR006751">
    <property type="entry name" value="TAFII55_prot_cons_reg"/>
</dbReference>
<dbReference type="PANTHER" id="PTHR12228">
    <property type="entry name" value="TRANSCRIPTION INITIATION FACTOR TFIID 55 KD SUBUNIT-RELATED"/>
    <property type="match status" value="1"/>
</dbReference>
<dbReference type="GO" id="GO:0051123">
    <property type="term" value="P:RNA polymerase II preinitiation complex assembly"/>
    <property type="evidence" value="ECO:0007669"/>
    <property type="project" value="TreeGrafter"/>
</dbReference>
<feature type="compositionally biased region" description="Basic residues" evidence="7">
    <location>
        <begin position="102"/>
        <end position="115"/>
    </location>
</feature>
<evidence type="ECO:0000256" key="2">
    <source>
        <dbReference type="ARBA" id="ARBA00009368"/>
    </source>
</evidence>
<dbReference type="SMART" id="SM01370">
    <property type="entry name" value="TAFII55_N"/>
    <property type="match status" value="1"/>
</dbReference>
<dbReference type="Proteomes" id="UP000244722">
    <property type="component" value="Unassembled WGS sequence"/>
</dbReference>
<dbReference type="CDD" id="cd08047">
    <property type="entry name" value="TAF7"/>
    <property type="match status" value="1"/>
</dbReference>
<evidence type="ECO:0000313" key="9">
    <source>
        <dbReference type="EMBL" id="PUU78477.1"/>
    </source>
</evidence>
<evidence type="ECO:0000259" key="8">
    <source>
        <dbReference type="SMART" id="SM01370"/>
    </source>
</evidence>
<feature type="region of interest" description="Disordered" evidence="7">
    <location>
        <begin position="41"/>
        <end position="131"/>
    </location>
</feature>
<evidence type="ECO:0000256" key="7">
    <source>
        <dbReference type="SAM" id="MobiDB-lite"/>
    </source>
</evidence>
<keyword evidence="3" id="KW-0805">Transcription regulation</keyword>
<keyword evidence="10" id="KW-1185">Reference proteome</keyword>
<organism evidence="9 10">
    <name type="scientific">Tuber borchii</name>
    <name type="common">White truffle</name>
    <dbReference type="NCBI Taxonomy" id="42251"/>
    <lineage>
        <taxon>Eukaryota</taxon>
        <taxon>Fungi</taxon>
        <taxon>Dikarya</taxon>
        <taxon>Ascomycota</taxon>
        <taxon>Pezizomycotina</taxon>
        <taxon>Pezizomycetes</taxon>
        <taxon>Pezizales</taxon>
        <taxon>Tuberaceae</taxon>
        <taxon>Tuber</taxon>
    </lineage>
</organism>
<dbReference type="STRING" id="42251.A0A2T6ZSN1"/>
<accession>A0A2T6ZSN1</accession>
<evidence type="ECO:0000256" key="3">
    <source>
        <dbReference type="ARBA" id="ARBA00023015"/>
    </source>
</evidence>